<dbReference type="EMBL" id="ML179216">
    <property type="protein sequence ID" value="THU94743.1"/>
    <property type="molecule type" value="Genomic_DNA"/>
</dbReference>
<evidence type="ECO:0000313" key="2">
    <source>
        <dbReference type="Proteomes" id="UP000297245"/>
    </source>
</evidence>
<evidence type="ECO:0000313" key="1">
    <source>
        <dbReference type="EMBL" id="THU94743.1"/>
    </source>
</evidence>
<accession>A0A4S8LZL2</accession>
<proteinExistence type="predicted"/>
<organism evidence="1 2">
    <name type="scientific">Dendrothele bispora (strain CBS 962.96)</name>
    <dbReference type="NCBI Taxonomy" id="1314807"/>
    <lineage>
        <taxon>Eukaryota</taxon>
        <taxon>Fungi</taxon>
        <taxon>Dikarya</taxon>
        <taxon>Basidiomycota</taxon>
        <taxon>Agaricomycotina</taxon>
        <taxon>Agaricomycetes</taxon>
        <taxon>Agaricomycetidae</taxon>
        <taxon>Agaricales</taxon>
        <taxon>Agaricales incertae sedis</taxon>
        <taxon>Dendrothele</taxon>
    </lineage>
</organism>
<gene>
    <name evidence="1" type="ORF">K435DRAFT_667767</name>
</gene>
<name>A0A4S8LZL2_DENBC</name>
<dbReference type="Proteomes" id="UP000297245">
    <property type="component" value="Unassembled WGS sequence"/>
</dbReference>
<protein>
    <recommendedName>
        <fullName evidence="3">DDE-1 domain-containing protein</fullName>
    </recommendedName>
</protein>
<dbReference type="OrthoDB" id="3341102at2759"/>
<keyword evidence="2" id="KW-1185">Reference proteome</keyword>
<evidence type="ECO:0008006" key="3">
    <source>
        <dbReference type="Google" id="ProtNLM"/>
    </source>
</evidence>
<reference evidence="1 2" key="1">
    <citation type="journal article" date="2019" name="Nat. Ecol. Evol.">
        <title>Megaphylogeny resolves global patterns of mushroom evolution.</title>
        <authorList>
            <person name="Varga T."/>
            <person name="Krizsan K."/>
            <person name="Foldi C."/>
            <person name="Dima B."/>
            <person name="Sanchez-Garcia M."/>
            <person name="Sanchez-Ramirez S."/>
            <person name="Szollosi G.J."/>
            <person name="Szarkandi J.G."/>
            <person name="Papp V."/>
            <person name="Albert L."/>
            <person name="Andreopoulos W."/>
            <person name="Angelini C."/>
            <person name="Antonin V."/>
            <person name="Barry K.W."/>
            <person name="Bougher N.L."/>
            <person name="Buchanan P."/>
            <person name="Buyck B."/>
            <person name="Bense V."/>
            <person name="Catcheside P."/>
            <person name="Chovatia M."/>
            <person name="Cooper J."/>
            <person name="Damon W."/>
            <person name="Desjardin D."/>
            <person name="Finy P."/>
            <person name="Geml J."/>
            <person name="Haridas S."/>
            <person name="Hughes K."/>
            <person name="Justo A."/>
            <person name="Karasinski D."/>
            <person name="Kautmanova I."/>
            <person name="Kiss B."/>
            <person name="Kocsube S."/>
            <person name="Kotiranta H."/>
            <person name="LaButti K.M."/>
            <person name="Lechner B.E."/>
            <person name="Liimatainen K."/>
            <person name="Lipzen A."/>
            <person name="Lukacs Z."/>
            <person name="Mihaltcheva S."/>
            <person name="Morgado L.N."/>
            <person name="Niskanen T."/>
            <person name="Noordeloos M.E."/>
            <person name="Ohm R.A."/>
            <person name="Ortiz-Santana B."/>
            <person name="Ovrebo C."/>
            <person name="Racz N."/>
            <person name="Riley R."/>
            <person name="Savchenko A."/>
            <person name="Shiryaev A."/>
            <person name="Soop K."/>
            <person name="Spirin V."/>
            <person name="Szebenyi C."/>
            <person name="Tomsovsky M."/>
            <person name="Tulloss R.E."/>
            <person name="Uehling J."/>
            <person name="Grigoriev I.V."/>
            <person name="Vagvolgyi C."/>
            <person name="Papp T."/>
            <person name="Martin F.M."/>
            <person name="Miettinen O."/>
            <person name="Hibbett D.S."/>
            <person name="Nagy L.G."/>
        </authorList>
    </citation>
    <scope>NUCLEOTIDE SEQUENCE [LARGE SCALE GENOMIC DNA]</scope>
    <source>
        <strain evidence="1 2">CBS 962.96</strain>
    </source>
</reference>
<sequence>MKKLVNEIIVPYFERKKHELGIERPEELCSILKIDCWSVHKSKEYLNWMKETHTTVIVIFVLGNCTSLFQPLNVGVQQVLKQLFKQSSHTDIVKEVSKRLGAGTSMVTLDLPLPTQHERLLGWLVKKVRDTHLYYCTITTKSLFTLAVTRYFW</sequence>
<dbReference type="AlphaFoldDB" id="A0A4S8LZL2"/>